<sequence length="102" mass="11407">MIEANTSHEIEEVAKRIHHAIEDLSILHRGNPPFNRVTISIGSIAIAPTQQDFDGEALLAEAFDAADVHLYHCKTNGRNKSHHQEVTIGELLDITVEKQCRE</sequence>
<evidence type="ECO:0000313" key="2">
    <source>
        <dbReference type="EMBL" id="GAL19462.1"/>
    </source>
</evidence>
<feature type="domain" description="GGDEF" evidence="1">
    <location>
        <begin position="5"/>
        <end position="80"/>
    </location>
</feature>
<comment type="caution">
    <text evidence="2">The sequence shown here is derived from an EMBL/GenBank/DDBJ whole genome shotgun (WGS) entry which is preliminary data.</text>
</comment>
<dbReference type="Gene3D" id="3.30.70.270">
    <property type="match status" value="1"/>
</dbReference>
<dbReference type="InterPro" id="IPR043128">
    <property type="entry name" value="Rev_trsase/Diguanyl_cyclase"/>
</dbReference>
<keyword evidence="3" id="KW-1185">Reference proteome</keyword>
<proteinExistence type="predicted"/>
<evidence type="ECO:0000313" key="3">
    <source>
        <dbReference type="Proteomes" id="UP000029228"/>
    </source>
</evidence>
<gene>
    <name evidence="2" type="ORF">JCM19235_818</name>
</gene>
<reference evidence="2 3" key="1">
    <citation type="submission" date="2014-09" db="EMBL/GenBank/DDBJ databases">
        <title>Vibrio maritimus JCM 19235. (C45) whole genome shotgun sequence.</title>
        <authorList>
            <person name="Sawabe T."/>
            <person name="Meirelles P."/>
            <person name="Nakanishi M."/>
            <person name="Sayaka M."/>
            <person name="Hattori M."/>
            <person name="Ohkuma M."/>
        </authorList>
    </citation>
    <scope>NUCLEOTIDE SEQUENCE [LARGE SCALE GENOMIC DNA]</scope>
    <source>
        <strain evidence="3">JCM19235</strain>
    </source>
</reference>
<dbReference type="Proteomes" id="UP000029228">
    <property type="component" value="Unassembled WGS sequence"/>
</dbReference>
<dbReference type="AlphaFoldDB" id="A0A090SJ46"/>
<dbReference type="STRING" id="990268.JCM19235_818"/>
<reference evidence="2 3" key="2">
    <citation type="submission" date="2014-09" db="EMBL/GenBank/DDBJ databases">
        <authorList>
            <consortium name="NBRP consortium"/>
            <person name="Sawabe T."/>
            <person name="Meirelles P."/>
            <person name="Nakanishi M."/>
            <person name="Sayaka M."/>
            <person name="Hattori M."/>
            <person name="Ohkuma M."/>
        </authorList>
    </citation>
    <scope>NUCLEOTIDE SEQUENCE [LARGE SCALE GENOMIC DNA]</scope>
    <source>
        <strain evidence="3">JCM19235</strain>
    </source>
</reference>
<dbReference type="EMBL" id="BBMR01000004">
    <property type="protein sequence ID" value="GAL19462.1"/>
    <property type="molecule type" value="Genomic_DNA"/>
</dbReference>
<evidence type="ECO:0000259" key="1">
    <source>
        <dbReference type="Pfam" id="PF00990"/>
    </source>
</evidence>
<protein>
    <recommendedName>
        <fullName evidence="1">GGDEF domain-containing protein</fullName>
    </recommendedName>
</protein>
<dbReference type="Pfam" id="PF00990">
    <property type="entry name" value="GGDEF"/>
    <property type="match status" value="1"/>
</dbReference>
<name>A0A090SJ46_9VIBR</name>
<accession>A0A090SJ46</accession>
<dbReference type="InterPro" id="IPR000160">
    <property type="entry name" value="GGDEF_dom"/>
</dbReference>
<dbReference type="InterPro" id="IPR029787">
    <property type="entry name" value="Nucleotide_cyclase"/>
</dbReference>
<organism evidence="2 3">
    <name type="scientific">Vibrio maritimus</name>
    <dbReference type="NCBI Taxonomy" id="990268"/>
    <lineage>
        <taxon>Bacteria</taxon>
        <taxon>Pseudomonadati</taxon>
        <taxon>Pseudomonadota</taxon>
        <taxon>Gammaproteobacteria</taxon>
        <taxon>Vibrionales</taxon>
        <taxon>Vibrionaceae</taxon>
        <taxon>Vibrio</taxon>
    </lineage>
</organism>
<dbReference type="SUPFAM" id="SSF55073">
    <property type="entry name" value="Nucleotide cyclase"/>
    <property type="match status" value="1"/>
</dbReference>